<keyword evidence="3 8" id="KW-1133">Transmembrane helix</keyword>
<dbReference type="AlphaFoldDB" id="A0A1I8FRT5"/>
<evidence type="ECO:0000313" key="10">
    <source>
        <dbReference type="Proteomes" id="UP000095280"/>
    </source>
</evidence>
<keyword evidence="10" id="KW-1185">Reference proteome</keyword>
<evidence type="ECO:0000256" key="3">
    <source>
        <dbReference type="ARBA" id="ARBA00022989"/>
    </source>
</evidence>
<feature type="transmembrane region" description="Helical" evidence="8">
    <location>
        <begin position="170"/>
        <end position="190"/>
    </location>
</feature>
<proteinExistence type="predicted"/>
<dbReference type="Pfam" id="PF00001">
    <property type="entry name" value="7tm_1"/>
    <property type="match status" value="1"/>
</dbReference>
<keyword evidence="5 8" id="KW-0472">Membrane</keyword>
<evidence type="ECO:0000256" key="4">
    <source>
        <dbReference type="ARBA" id="ARBA00023040"/>
    </source>
</evidence>
<reference evidence="11" key="1">
    <citation type="submission" date="2016-11" db="UniProtKB">
        <authorList>
            <consortium name="WormBaseParasite"/>
        </authorList>
    </citation>
    <scope>IDENTIFICATION</scope>
</reference>
<keyword evidence="7" id="KW-0807">Transducer</keyword>
<dbReference type="Proteomes" id="UP000095280">
    <property type="component" value="Unplaced"/>
</dbReference>
<evidence type="ECO:0000256" key="1">
    <source>
        <dbReference type="ARBA" id="ARBA00004141"/>
    </source>
</evidence>
<dbReference type="GO" id="GO:0004930">
    <property type="term" value="F:G protein-coupled receptor activity"/>
    <property type="evidence" value="ECO:0007669"/>
    <property type="project" value="UniProtKB-KW"/>
</dbReference>
<evidence type="ECO:0000313" key="11">
    <source>
        <dbReference type="WBParaSite" id="maker-unitig_45045-snap-gene-0.2-mRNA-1"/>
    </source>
</evidence>
<dbReference type="Gene3D" id="1.20.1070.10">
    <property type="entry name" value="Rhodopsin 7-helix transmembrane proteins"/>
    <property type="match status" value="1"/>
</dbReference>
<accession>A0A1I8FRT5</accession>
<protein>
    <submittedName>
        <fullName evidence="11">G_PROTEIN_RECEP_F1_2 domain-containing protein</fullName>
    </submittedName>
</protein>
<dbReference type="PROSITE" id="PS50262">
    <property type="entry name" value="G_PROTEIN_RECEP_F1_2"/>
    <property type="match status" value="1"/>
</dbReference>
<dbReference type="WBParaSite" id="maker-unitig_45045-snap-gene-0.2-mRNA-1">
    <property type="protein sequence ID" value="maker-unitig_45045-snap-gene-0.2-mRNA-1"/>
    <property type="gene ID" value="maker-unitig_45045-snap-gene-0.2"/>
</dbReference>
<dbReference type="InterPro" id="IPR000276">
    <property type="entry name" value="GPCR_Rhodpsn"/>
</dbReference>
<feature type="transmembrane region" description="Helical" evidence="8">
    <location>
        <begin position="92"/>
        <end position="111"/>
    </location>
</feature>
<dbReference type="PANTHER" id="PTHR24243">
    <property type="entry name" value="G-PROTEIN COUPLED RECEPTOR"/>
    <property type="match status" value="1"/>
</dbReference>
<sequence length="431" mass="47830">TRCRCRIKREFCYAISLLPTLASLLVAAGRHAGLALANWDIREALPAESLLGQLLCPGQTFFGSHLATELAVWLLCTICCLLFSIADLILRLLLPAIILLLSNLIALAKLASMASLTKTSAASTARKEIRTFRMLLVLSAFFLVTMLPARLLMVLQSLSVIHWSNESQRLYSFLLLLAYTNHGINFYICLTMSSRLRTRVRILLLTGCCSVCKRPESNAGGGRELTAKIPQPHQRLPQAPRQSLVQQQLSARQTSHGFIWQEAGIDYSRSESAAAIVANEVAGFVATIELIRLESLFQMLESQPQGQGGFISRHGVQRPALVLGRLQRQHLLASAGCPLGQVYIHRCGAEGREVSRQILQLSSVILNHLTPGQLRQCLRPGQVELGMHRLYRVEHSEHCGTQAVPYCRVRYVNCAQQVGWRAAIDPPKERK</sequence>
<keyword evidence="4" id="KW-0297">G-protein coupled receptor</keyword>
<organism evidence="10 11">
    <name type="scientific">Macrostomum lignano</name>
    <dbReference type="NCBI Taxonomy" id="282301"/>
    <lineage>
        <taxon>Eukaryota</taxon>
        <taxon>Metazoa</taxon>
        <taxon>Spiralia</taxon>
        <taxon>Lophotrochozoa</taxon>
        <taxon>Platyhelminthes</taxon>
        <taxon>Rhabditophora</taxon>
        <taxon>Macrostomorpha</taxon>
        <taxon>Macrostomida</taxon>
        <taxon>Macrostomidae</taxon>
        <taxon>Macrostomum</taxon>
    </lineage>
</organism>
<evidence type="ECO:0000256" key="2">
    <source>
        <dbReference type="ARBA" id="ARBA00022692"/>
    </source>
</evidence>
<keyword evidence="2 8" id="KW-0812">Transmembrane</keyword>
<feature type="transmembrane region" description="Helical" evidence="8">
    <location>
        <begin position="132"/>
        <end position="158"/>
    </location>
</feature>
<evidence type="ECO:0000259" key="9">
    <source>
        <dbReference type="PROSITE" id="PS50262"/>
    </source>
</evidence>
<evidence type="ECO:0000256" key="7">
    <source>
        <dbReference type="ARBA" id="ARBA00023224"/>
    </source>
</evidence>
<name>A0A1I8FRT5_9PLAT</name>
<dbReference type="SUPFAM" id="SSF81321">
    <property type="entry name" value="Family A G protein-coupled receptor-like"/>
    <property type="match status" value="1"/>
</dbReference>
<dbReference type="GO" id="GO:0005886">
    <property type="term" value="C:plasma membrane"/>
    <property type="evidence" value="ECO:0007669"/>
    <property type="project" value="TreeGrafter"/>
</dbReference>
<evidence type="ECO:0000256" key="5">
    <source>
        <dbReference type="ARBA" id="ARBA00023136"/>
    </source>
</evidence>
<comment type="subcellular location">
    <subcellularLocation>
        <location evidence="1">Membrane</location>
        <topology evidence="1">Multi-pass membrane protein</topology>
    </subcellularLocation>
</comment>
<feature type="domain" description="G-protein coupled receptors family 1 profile" evidence="9">
    <location>
        <begin position="76"/>
        <end position="189"/>
    </location>
</feature>
<dbReference type="PANTHER" id="PTHR24243:SF233">
    <property type="entry name" value="THYROTROPIN-RELEASING HORMONE RECEPTOR"/>
    <property type="match status" value="1"/>
</dbReference>
<evidence type="ECO:0000256" key="6">
    <source>
        <dbReference type="ARBA" id="ARBA00023170"/>
    </source>
</evidence>
<evidence type="ECO:0000256" key="8">
    <source>
        <dbReference type="SAM" id="Phobius"/>
    </source>
</evidence>
<keyword evidence="6" id="KW-0675">Receptor</keyword>
<dbReference type="InterPro" id="IPR017452">
    <property type="entry name" value="GPCR_Rhodpsn_7TM"/>
</dbReference>